<feature type="binding site" evidence="15">
    <location>
        <begin position="52"/>
        <end position="59"/>
    </location>
    <ligand>
        <name>ATP</name>
        <dbReference type="ChEBI" id="CHEBI:30616"/>
    </ligand>
</feature>
<dbReference type="PANTHER" id="PTHR11070:SF55">
    <property type="entry name" value="DNA 3'-5' HELICASE"/>
    <property type="match status" value="1"/>
</dbReference>
<evidence type="ECO:0000256" key="10">
    <source>
        <dbReference type="ARBA" id="ARBA00023204"/>
    </source>
</evidence>
<keyword evidence="11" id="KW-0413">Isomerase</keyword>
<evidence type="ECO:0000256" key="15">
    <source>
        <dbReference type="PROSITE-ProRule" id="PRU00560"/>
    </source>
</evidence>
<evidence type="ECO:0000256" key="5">
    <source>
        <dbReference type="ARBA" id="ARBA00022801"/>
    </source>
</evidence>
<dbReference type="InterPro" id="IPR027417">
    <property type="entry name" value="P-loop_NTPase"/>
</dbReference>
<dbReference type="Gene3D" id="1.10.10.160">
    <property type="match status" value="1"/>
</dbReference>
<keyword evidence="5 15" id="KW-0378">Hydrolase</keyword>
<accession>A0AA41UIS3</accession>
<evidence type="ECO:0000256" key="8">
    <source>
        <dbReference type="ARBA" id="ARBA00022840"/>
    </source>
</evidence>
<evidence type="ECO:0000313" key="20">
    <source>
        <dbReference type="Proteomes" id="UP001165341"/>
    </source>
</evidence>
<dbReference type="GO" id="GO:0043138">
    <property type="term" value="F:3'-5' DNA helicase activity"/>
    <property type="evidence" value="ECO:0007669"/>
    <property type="project" value="UniProtKB-EC"/>
</dbReference>
<evidence type="ECO:0000256" key="14">
    <source>
        <dbReference type="ARBA" id="ARBA00048988"/>
    </source>
</evidence>
<dbReference type="InterPro" id="IPR013986">
    <property type="entry name" value="DExx_box_DNA_helicase_dom_sf"/>
</dbReference>
<dbReference type="EC" id="5.6.2.4" evidence="13"/>
<dbReference type="PROSITE" id="PS51217">
    <property type="entry name" value="UVRD_HELICASE_CTER"/>
    <property type="match status" value="1"/>
</dbReference>
<dbReference type="SUPFAM" id="SSF52540">
    <property type="entry name" value="P-loop containing nucleoside triphosphate hydrolases"/>
    <property type="match status" value="1"/>
</dbReference>
<dbReference type="InterPro" id="IPR014017">
    <property type="entry name" value="DNA_helicase_UvrD-like_C"/>
</dbReference>
<keyword evidence="2" id="KW-0540">Nuclease</keyword>
<dbReference type="EMBL" id="JALGAR010000007">
    <property type="protein sequence ID" value="MCI4659859.1"/>
    <property type="molecule type" value="Genomic_DNA"/>
</dbReference>
<evidence type="ECO:0000256" key="9">
    <source>
        <dbReference type="ARBA" id="ARBA00023125"/>
    </source>
</evidence>
<dbReference type="RefSeq" id="WP_243013324.1">
    <property type="nucleotide sequence ID" value="NZ_JALGAR010000007.1"/>
</dbReference>
<keyword evidence="9" id="KW-0238">DNA-binding</keyword>
<keyword evidence="10" id="KW-0234">DNA repair</keyword>
<dbReference type="CDD" id="cd17932">
    <property type="entry name" value="DEXQc_UvrD"/>
    <property type="match status" value="1"/>
</dbReference>
<evidence type="ECO:0000256" key="16">
    <source>
        <dbReference type="SAM" id="MobiDB-lite"/>
    </source>
</evidence>
<dbReference type="Pfam" id="PF13361">
    <property type="entry name" value="UvrD_C"/>
    <property type="match status" value="1"/>
</dbReference>
<dbReference type="Gene3D" id="1.10.486.10">
    <property type="entry name" value="PCRA, domain 4"/>
    <property type="match status" value="1"/>
</dbReference>
<reference evidence="19" key="1">
    <citation type="submission" date="2022-03" db="EMBL/GenBank/DDBJ databases">
        <title>Cryobacterium sp. nov. strain ZS14-85, isolated from Antarctic soil.</title>
        <authorList>
            <person name="Li J."/>
            <person name="Niu G."/>
        </authorList>
    </citation>
    <scope>NUCLEOTIDE SEQUENCE</scope>
    <source>
        <strain evidence="19">ZS14-85</strain>
    </source>
</reference>
<proteinExistence type="inferred from homology"/>
<evidence type="ECO:0000256" key="3">
    <source>
        <dbReference type="ARBA" id="ARBA00022741"/>
    </source>
</evidence>
<evidence type="ECO:0000256" key="1">
    <source>
        <dbReference type="ARBA" id="ARBA00009922"/>
    </source>
</evidence>
<dbReference type="InterPro" id="IPR000212">
    <property type="entry name" value="DNA_helicase_UvrD/REP"/>
</dbReference>
<sequence>MSQNGTPVPQDPNRPHHPVSALEIAATLGMFPPTPEQRAVIEAPLAPTLVVAGAGSGKTETMANRVLWLLANGLARPDQILGLTFTRKAAGELAERIGDRIAQLDAQGLLPAPTPAVGAEATGELVDSGLFNTPTVSTYNSFASRLFTDNALLLGREPESVLLTETSAWLLARRVVIEHGDRRLVPWGKSLDAVTDAVLRFSRLLAENPPNLTIGLATGAPGADAPDRPGHDLAGLAAGFAYLEDLPYGNPRKKVPYTSVVDSLAAVGPLPVLAELAGWYDREKRRLGLIEFSDQVALALQVSQRVPRVVAGYRDQYRVVLLDEYQDTSVLQTELLHTLFARHPVMAVGDPHQSIYGWRGASSANLLAFSADFDPDARSEHRVTPSMSLSFTWRNPRSVLDAANTLVAPLSEALRRRTDGIQVETLKVPDGTRPGAVSAHLAETATDEAQTVAHWFAGRLGSGSDKSGAILFRARRDMDFFAGVLRANGVRAHVLGLGGLLSTPEVTDVVSVLRVVHDPSAGSELVRLLSGARFRVGPRDLQHLAAVSRWLAAHDWAQKAVSRELTEKLRASVADDEGASLVDALDFVAAAPPGHGQLAGFTDVGRERLRAAGRLLAWLRSRAGLPLLDFVRLVEQELLLDVELVANENNSLGLANLYAFHDTISDFLASDELGTAASFLRWLGRAELADDMGPRAEVAEQGTVQLLTIHGAKGLEWDYVAIPNLTDKSLPAPAREVTGWIRFGELPYPFRGDHAELPELDWTGHDSQLSYDLAFQAYKAELADRHDDEERRLIYVATTRARHELLLTGSFWGSGSTVRAPSRYLVELAEAGLIDALPEASAFDEKPAPEDGLTPAWPFDPLGTRRAVVEAAAAGVRAAANDPDAPARETRWSHVVTLLLEERALRLGAGTVAPLPARIPASRFKDYVDDPDRVAAQVRRPMPERPYRATRLGTLFHSWVERRAGGLLGGDRIDAGLFESDDDTDADAFDLDLDQNQPLEQAQLERLQTTFERSPWAGLKPEEVEIEIHYVLAGQVFICKLDAVYRTESGYQVVDWKTGRAPKNAADLELKQTQLALYRLAYASWKGIDPETVDAVFYFVADDTVVAPERLYSEADLVAAWSAVVSRTSVPEPESAPVSPPSPTMSIAPVVSASSENSPVSKSDSR</sequence>
<dbReference type="Pfam" id="PF00580">
    <property type="entry name" value="UvrD-helicase"/>
    <property type="match status" value="2"/>
</dbReference>
<name>A0AA41UIS3_9MICO</name>
<evidence type="ECO:0000256" key="12">
    <source>
        <dbReference type="ARBA" id="ARBA00034617"/>
    </source>
</evidence>
<feature type="region of interest" description="Disordered" evidence="16">
    <location>
        <begin position="1130"/>
        <end position="1166"/>
    </location>
</feature>
<comment type="catalytic activity">
    <reaction evidence="12">
        <text>Couples ATP hydrolysis with the unwinding of duplex DNA by translocating in the 3'-5' direction.</text>
        <dbReference type="EC" id="5.6.2.4"/>
    </reaction>
</comment>
<evidence type="ECO:0000256" key="6">
    <source>
        <dbReference type="ARBA" id="ARBA00022806"/>
    </source>
</evidence>
<keyword evidence="8 15" id="KW-0067">ATP-binding</keyword>
<protein>
    <recommendedName>
        <fullName evidence="13">DNA 3'-5' helicase</fullName>
        <ecNumber evidence="13">5.6.2.4</ecNumber>
    </recommendedName>
</protein>
<comment type="similarity">
    <text evidence="1">Belongs to the helicase family. UvrD subfamily.</text>
</comment>
<dbReference type="GO" id="GO:0033202">
    <property type="term" value="C:DNA helicase complex"/>
    <property type="evidence" value="ECO:0007669"/>
    <property type="project" value="TreeGrafter"/>
</dbReference>
<dbReference type="Proteomes" id="UP001165341">
    <property type="component" value="Unassembled WGS sequence"/>
</dbReference>
<evidence type="ECO:0000313" key="19">
    <source>
        <dbReference type="EMBL" id="MCI4659859.1"/>
    </source>
</evidence>
<evidence type="ECO:0000256" key="2">
    <source>
        <dbReference type="ARBA" id="ARBA00022722"/>
    </source>
</evidence>
<organism evidence="19 20">
    <name type="scientific">Cryobacterium zhongshanensis</name>
    <dbReference type="NCBI Taxonomy" id="2928153"/>
    <lineage>
        <taxon>Bacteria</taxon>
        <taxon>Bacillati</taxon>
        <taxon>Actinomycetota</taxon>
        <taxon>Actinomycetes</taxon>
        <taxon>Micrococcales</taxon>
        <taxon>Microbacteriaceae</taxon>
        <taxon>Cryobacterium</taxon>
    </lineage>
</organism>
<evidence type="ECO:0000256" key="13">
    <source>
        <dbReference type="ARBA" id="ARBA00034808"/>
    </source>
</evidence>
<dbReference type="Gene3D" id="3.90.320.10">
    <property type="match status" value="1"/>
</dbReference>
<evidence type="ECO:0000256" key="11">
    <source>
        <dbReference type="ARBA" id="ARBA00023235"/>
    </source>
</evidence>
<feature type="compositionally biased region" description="Polar residues" evidence="16">
    <location>
        <begin position="1152"/>
        <end position="1166"/>
    </location>
</feature>
<feature type="domain" description="UvrD-like helicase C-terminal" evidence="18">
    <location>
        <begin position="397"/>
        <end position="714"/>
    </location>
</feature>
<dbReference type="GO" id="GO:0004527">
    <property type="term" value="F:exonuclease activity"/>
    <property type="evidence" value="ECO:0007669"/>
    <property type="project" value="UniProtKB-KW"/>
</dbReference>
<dbReference type="AlphaFoldDB" id="A0AA41UIS3"/>
<keyword evidence="6 15" id="KW-0347">Helicase</keyword>
<dbReference type="GO" id="GO:0000725">
    <property type="term" value="P:recombinational repair"/>
    <property type="evidence" value="ECO:0007669"/>
    <property type="project" value="TreeGrafter"/>
</dbReference>
<dbReference type="InterPro" id="IPR014016">
    <property type="entry name" value="UvrD-like_ATP-bd"/>
</dbReference>
<dbReference type="Pfam" id="PF12705">
    <property type="entry name" value="PDDEXK_1"/>
    <property type="match status" value="1"/>
</dbReference>
<evidence type="ECO:0000259" key="17">
    <source>
        <dbReference type="PROSITE" id="PS51198"/>
    </source>
</evidence>
<dbReference type="PROSITE" id="PS51198">
    <property type="entry name" value="UVRD_HELICASE_ATP_BIND"/>
    <property type="match status" value="1"/>
</dbReference>
<keyword evidence="7" id="KW-0269">Exonuclease</keyword>
<comment type="catalytic activity">
    <reaction evidence="14">
        <text>ATP + H2O = ADP + phosphate + H(+)</text>
        <dbReference type="Rhea" id="RHEA:13065"/>
        <dbReference type="ChEBI" id="CHEBI:15377"/>
        <dbReference type="ChEBI" id="CHEBI:15378"/>
        <dbReference type="ChEBI" id="CHEBI:30616"/>
        <dbReference type="ChEBI" id="CHEBI:43474"/>
        <dbReference type="ChEBI" id="CHEBI:456216"/>
        <dbReference type="EC" id="5.6.2.4"/>
    </reaction>
</comment>
<evidence type="ECO:0000259" key="18">
    <source>
        <dbReference type="PROSITE" id="PS51217"/>
    </source>
</evidence>
<keyword evidence="4" id="KW-0227">DNA damage</keyword>
<keyword evidence="3 15" id="KW-0547">Nucleotide-binding</keyword>
<gene>
    <name evidence="19" type="ORF">MQH31_18790</name>
</gene>
<feature type="domain" description="UvrD-like helicase ATP-binding" evidence="17">
    <location>
        <begin position="31"/>
        <end position="396"/>
    </location>
</feature>
<dbReference type="InterPro" id="IPR038726">
    <property type="entry name" value="PDDEXK_AddAB-type"/>
</dbReference>
<comment type="caution">
    <text evidence="19">The sequence shown here is derived from an EMBL/GenBank/DDBJ whole genome shotgun (WGS) entry which is preliminary data.</text>
</comment>
<dbReference type="Gene3D" id="3.40.50.300">
    <property type="entry name" value="P-loop containing nucleotide triphosphate hydrolases"/>
    <property type="match status" value="3"/>
</dbReference>
<dbReference type="PANTHER" id="PTHR11070">
    <property type="entry name" value="UVRD / RECB / PCRA DNA HELICASE FAMILY MEMBER"/>
    <property type="match status" value="1"/>
</dbReference>
<evidence type="ECO:0000256" key="4">
    <source>
        <dbReference type="ARBA" id="ARBA00022763"/>
    </source>
</evidence>
<dbReference type="InterPro" id="IPR011604">
    <property type="entry name" value="PDDEXK-like_dom_sf"/>
</dbReference>
<evidence type="ECO:0000256" key="7">
    <source>
        <dbReference type="ARBA" id="ARBA00022839"/>
    </source>
</evidence>
<keyword evidence="20" id="KW-1185">Reference proteome</keyword>
<dbReference type="GO" id="GO:0005829">
    <property type="term" value="C:cytosol"/>
    <property type="evidence" value="ECO:0007669"/>
    <property type="project" value="TreeGrafter"/>
</dbReference>
<dbReference type="GO" id="GO:0003677">
    <property type="term" value="F:DNA binding"/>
    <property type="evidence" value="ECO:0007669"/>
    <property type="project" value="UniProtKB-KW"/>
</dbReference>
<dbReference type="GO" id="GO:0005524">
    <property type="term" value="F:ATP binding"/>
    <property type="evidence" value="ECO:0007669"/>
    <property type="project" value="UniProtKB-UniRule"/>
</dbReference>